<keyword evidence="2" id="KW-1185">Reference proteome</keyword>
<organism evidence="1 2">
    <name type="scientific">Marvinbryantia formatexigens DSM 14469</name>
    <dbReference type="NCBI Taxonomy" id="478749"/>
    <lineage>
        <taxon>Bacteria</taxon>
        <taxon>Bacillati</taxon>
        <taxon>Bacillota</taxon>
        <taxon>Clostridia</taxon>
        <taxon>Lachnospirales</taxon>
        <taxon>Lachnospiraceae</taxon>
        <taxon>Marvinbryantia</taxon>
    </lineage>
</organism>
<evidence type="ECO:0000313" key="1">
    <source>
        <dbReference type="EMBL" id="EET59487.1"/>
    </source>
</evidence>
<evidence type="ECO:0000313" key="2">
    <source>
        <dbReference type="Proteomes" id="UP000005561"/>
    </source>
</evidence>
<name>C6LIU8_9FIRM</name>
<dbReference type="RefSeq" id="WP_006863347.1">
    <property type="nucleotide sequence ID" value="NZ_ACCL02000018.1"/>
</dbReference>
<dbReference type="AlphaFoldDB" id="C6LIU8"/>
<dbReference type="EMBL" id="ACCL02000018">
    <property type="protein sequence ID" value="EET59487.1"/>
    <property type="molecule type" value="Genomic_DNA"/>
</dbReference>
<sequence length="58" mass="6494">MSNLEINTFIETMQEFGDIWTPEQVQDVYGDYSLADAINDRKACHAKMADIIGAVINS</sequence>
<protein>
    <submittedName>
        <fullName evidence="1">Uncharacterized protein</fullName>
    </submittedName>
</protein>
<proteinExistence type="predicted"/>
<gene>
    <name evidence="1" type="ORF">BRYFOR_08578</name>
</gene>
<dbReference type="OrthoDB" id="2065464at2"/>
<dbReference type="Proteomes" id="UP000005561">
    <property type="component" value="Unassembled WGS sequence"/>
</dbReference>
<reference evidence="1" key="1">
    <citation type="submission" date="2009-07" db="EMBL/GenBank/DDBJ databases">
        <authorList>
            <person name="Weinstock G."/>
            <person name="Sodergren E."/>
            <person name="Clifton S."/>
            <person name="Fulton L."/>
            <person name="Fulton B."/>
            <person name="Courtney L."/>
            <person name="Fronick C."/>
            <person name="Harrison M."/>
            <person name="Strong C."/>
            <person name="Farmer C."/>
            <person name="Delahaunty K."/>
            <person name="Markovic C."/>
            <person name="Hall O."/>
            <person name="Minx P."/>
            <person name="Tomlinson C."/>
            <person name="Mitreva M."/>
            <person name="Nelson J."/>
            <person name="Hou S."/>
            <person name="Wollam A."/>
            <person name="Pepin K.H."/>
            <person name="Johnson M."/>
            <person name="Bhonagiri V."/>
            <person name="Nash W.E."/>
            <person name="Warren W."/>
            <person name="Chinwalla A."/>
            <person name="Mardis E.R."/>
            <person name="Wilson R.K."/>
        </authorList>
    </citation>
    <scope>NUCLEOTIDE SEQUENCE [LARGE SCALE GENOMIC DNA]</scope>
    <source>
        <strain evidence="1">DSM 14469</strain>
    </source>
</reference>
<comment type="caution">
    <text evidence="1">The sequence shown here is derived from an EMBL/GenBank/DDBJ whole genome shotgun (WGS) entry which is preliminary data.</text>
</comment>
<accession>C6LIU8</accession>